<keyword evidence="2" id="KW-1185">Reference proteome</keyword>
<dbReference type="AlphaFoldDB" id="A0A9N8F2X5"/>
<protein>
    <submittedName>
        <fullName evidence="1">Uncharacterized protein</fullName>
    </submittedName>
</protein>
<gene>
    <name evidence="1" type="ORF">SEMRO_3190_G344930.1</name>
</gene>
<accession>A0A9N8F2X5</accession>
<dbReference type="EMBL" id="CAICTM010003188">
    <property type="protein sequence ID" value="CAB9531015.1"/>
    <property type="molecule type" value="Genomic_DNA"/>
</dbReference>
<dbReference type="OrthoDB" id="57156at2759"/>
<evidence type="ECO:0000313" key="1">
    <source>
        <dbReference type="EMBL" id="CAB9531015.1"/>
    </source>
</evidence>
<organism evidence="1 2">
    <name type="scientific">Seminavis robusta</name>
    <dbReference type="NCBI Taxonomy" id="568900"/>
    <lineage>
        <taxon>Eukaryota</taxon>
        <taxon>Sar</taxon>
        <taxon>Stramenopiles</taxon>
        <taxon>Ochrophyta</taxon>
        <taxon>Bacillariophyta</taxon>
        <taxon>Bacillariophyceae</taxon>
        <taxon>Bacillariophycidae</taxon>
        <taxon>Naviculales</taxon>
        <taxon>Naviculaceae</taxon>
        <taxon>Seminavis</taxon>
    </lineage>
</organism>
<reference evidence="1" key="1">
    <citation type="submission" date="2020-06" db="EMBL/GenBank/DDBJ databases">
        <authorList>
            <consortium name="Plant Systems Biology data submission"/>
        </authorList>
    </citation>
    <scope>NUCLEOTIDE SEQUENCE</scope>
    <source>
        <strain evidence="1">D6</strain>
    </source>
</reference>
<dbReference type="Proteomes" id="UP001153069">
    <property type="component" value="Unassembled WGS sequence"/>
</dbReference>
<evidence type="ECO:0000313" key="2">
    <source>
        <dbReference type="Proteomes" id="UP001153069"/>
    </source>
</evidence>
<comment type="caution">
    <text evidence="1">The sequence shown here is derived from an EMBL/GenBank/DDBJ whole genome shotgun (WGS) entry which is preliminary data.</text>
</comment>
<sequence>MVAVTIYNACGAVVDAQFVMLQFVLPEGCHRRLSLIRFAQDDKNSVNLLTKERALPPSVQLLNPEEALSLQEGQDHTLLTLQLIIGKESEDDNNNEHEDALHYKGFVLRNCFGRVLFTELFSEDLTASMADNAVKLRCFRCSCFTLDDIKRNSTLMGQGTATVMCPCTICVSPKKDFAFYLMKPRDEQPLND</sequence>
<name>A0A9N8F2X5_9STRA</name>
<proteinExistence type="predicted"/>